<dbReference type="EMBL" id="JACHDB010000001">
    <property type="protein sequence ID" value="MBB5430682.1"/>
    <property type="molecule type" value="Genomic_DNA"/>
</dbReference>
<keyword evidence="4" id="KW-1185">Reference proteome</keyword>
<evidence type="ECO:0000313" key="3">
    <source>
        <dbReference type="EMBL" id="MBB5430682.1"/>
    </source>
</evidence>
<proteinExistence type="predicted"/>
<name>A0A7W8QHR7_9ACTN</name>
<dbReference type="PANTHER" id="PTHR33542">
    <property type="entry name" value="SIROHYDROCHLORIN FERROCHELATASE, CHLOROPLASTIC"/>
    <property type="match status" value="1"/>
</dbReference>
<keyword evidence="1" id="KW-0479">Metal-binding</keyword>
<sequence>MTHRPPATAPVLVLAVHGSRDPRAAATARALARATAHASGARVRVGYADIAAPDVGRAAAEAGGAAVVVPAFLASGYHVRTDIPAQLARAGVADTPVAPALDGEHRTARAAARRLREAGHRPGEAVVLAAAGSSDPRALTEARSAARVLSALVGAPVETGFIATATPTAAEAAARMRRRHGGRVWAASWLLAPGLFHTRLAECGADAVTAPLCTPEHPDPGITEALALRYHRARSRPALTAAAPC</sequence>
<dbReference type="GO" id="GO:0046872">
    <property type="term" value="F:metal ion binding"/>
    <property type="evidence" value="ECO:0007669"/>
    <property type="project" value="UniProtKB-KW"/>
</dbReference>
<dbReference type="Proteomes" id="UP000572635">
    <property type="component" value="Unassembled WGS sequence"/>
</dbReference>
<dbReference type="Pfam" id="PF01903">
    <property type="entry name" value="CbiX"/>
    <property type="match status" value="2"/>
</dbReference>
<protein>
    <submittedName>
        <fullName evidence="3">Sirohydrochlorin ferrochelatase</fullName>
    </submittedName>
</protein>
<accession>A0A7W8QHR7</accession>
<reference evidence="3 4" key="1">
    <citation type="submission" date="2020-08" db="EMBL/GenBank/DDBJ databases">
        <title>Sequencing the genomes of 1000 actinobacteria strains.</title>
        <authorList>
            <person name="Klenk H.-P."/>
        </authorList>
    </citation>
    <scope>NUCLEOTIDE SEQUENCE [LARGE SCALE GENOMIC DNA]</scope>
    <source>
        <strain evidence="3 4">DSM 44551</strain>
    </source>
</reference>
<dbReference type="InterPro" id="IPR002762">
    <property type="entry name" value="CbiX-like"/>
</dbReference>
<keyword evidence="2" id="KW-0456">Lyase</keyword>
<dbReference type="RefSeq" id="WP_184388739.1">
    <property type="nucleotide sequence ID" value="NZ_BAAAJD010000020.1"/>
</dbReference>
<evidence type="ECO:0000256" key="2">
    <source>
        <dbReference type="ARBA" id="ARBA00023239"/>
    </source>
</evidence>
<gene>
    <name evidence="3" type="ORF">HDA36_000766</name>
</gene>
<dbReference type="GO" id="GO:0016829">
    <property type="term" value="F:lyase activity"/>
    <property type="evidence" value="ECO:0007669"/>
    <property type="project" value="UniProtKB-KW"/>
</dbReference>
<dbReference type="Gene3D" id="3.40.50.1400">
    <property type="match status" value="2"/>
</dbReference>
<comment type="caution">
    <text evidence="3">The sequence shown here is derived from an EMBL/GenBank/DDBJ whole genome shotgun (WGS) entry which is preliminary data.</text>
</comment>
<dbReference type="InterPro" id="IPR050963">
    <property type="entry name" value="Sirohydro_Cobaltochel/CbiX"/>
</dbReference>
<dbReference type="SUPFAM" id="SSF53800">
    <property type="entry name" value="Chelatase"/>
    <property type="match status" value="1"/>
</dbReference>
<evidence type="ECO:0000256" key="1">
    <source>
        <dbReference type="ARBA" id="ARBA00022723"/>
    </source>
</evidence>
<evidence type="ECO:0000313" key="4">
    <source>
        <dbReference type="Proteomes" id="UP000572635"/>
    </source>
</evidence>
<dbReference type="AlphaFoldDB" id="A0A7W8QHR7"/>
<organism evidence="3 4">
    <name type="scientific">Nocardiopsis composta</name>
    <dbReference type="NCBI Taxonomy" id="157465"/>
    <lineage>
        <taxon>Bacteria</taxon>
        <taxon>Bacillati</taxon>
        <taxon>Actinomycetota</taxon>
        <taxon>Actinomycetes</taxon>
        <taxon>Streptosporangiales</taxon>
        <taxon>Nocardiopsidaceae</taxon>
        <taxon>Nocardiopsis</taxon>
    </lineage>
</organism>
<dbReference type="PANTHER" id="PTHR33542:SF5">
    <property type="entry name" value="FERROCHELATASE CHE1"/>
    <property type="match status" value="1"/>
</dbReference>